<dbReference type="Gene3D" id="2.40.50.140">
    <property type="entry name" value="Nucleic acid-binding proteins"/>
    <property type="match status" value="1"/>
</dbReference>
<keyword evidence="2" id="KW-1185">Reference proteome</keyword>
<reference evidence="1 2" key="1">
    <citation type="journal article" date="2023" name="Plants (Basel)">
        <title>Bridging the Gap: Combining Genomics and Transcriptomics Approaches to Understand Stylosanthes scabra, an Orphan Legume from the Brazilian Caatinga.</title>
        <authorList>
            <person name="Ferreira-Neto J.R.C."/>
            <person name="da Silva M.D."/>
            <person name="Binneck E."/>
            <person name="de Melo N.F."/>
            <person name="da Silva R.H."/>
            <person name="de Melo A.L.T.M."/>
            <person name="Pandolfi V."/>
            <person name="Bustamante F.O."/>
            <person name="Brasileiro-Vidal A.C."/>
            <person name="Benko-Iseppon A.M."/>
        </authorList>
    </citation>
    <scope>NUCLEOTIDE SEQUENCE [LARGE SCALE GENOMIC DNA]</scope>
    <source>
        <tissue evidence="1">Leaves</tissue>
    </source>
</reference>
<dbReference type="Proteomes" id="UP001341840">
    <property type="component" value="Unassembled WGS sequence"/>
</dbReference>
<dbReference type="EMBL" id="JASCZI010242392">
    <property type="protein sequence ID" value="MED6210913.1"/>
    <property type="molecule type" value="Genomic_DNA"/>
</dbReference>
<gene>
    <name evidence="1" type="ORF">PIB30_068551</name>
</gene>
<sequence length="241" mass="28085">MTTSYDPIKCIVYSELGDDKVWRTKTRIMRLWKIPSKFDKSKSAYVEMVLIDDEDQFETQFLDDLHDHQATEYVFILQFAKFNRGIENNCVTVGTVKDFTSGKSWWYKGCNNHPNAVKENVDTYKCPNCQWKAETFTPKYALNLKVADEDSCASFIMYEIVGSDYLNISASDLRTKHIMRVSVKLENLNSFQSVYIIVRKLCHDDSIINSFIKKYNLEQASFLPDVSDMTAVQADYSRRRF</sequence>
<comment type="caution">
    <text evidence="1">The sequence shown here is derived from an EMBL/GenBank/DDBJ whole genome shotgun (WGS) entry which is preliminary data.</text>
</comment>
<proteinExistence type="predicted"/>
<evidence type="ECO:0000313" key="2">
    <source>
        <dbReference type="Proteomes" id="UP001341840"/>
    </source>
</evidence>
<name>A0ABU6YPB6_9FABA</name>
<accession>A0ABU6YPB6</accession>
<organism evidence="1 2">
    <name type="scientific">Stylosanthes scabra</name>
    <dbReference type="NCBI Taxonomy" id="79078"/>
    <lineage>
        <taxon>Eukaryota</taxon>
        <taxon>Viridiplantae</taxon>
        <taxon>Streptophyta</taxon>
        <taxon>Embryophyta</taxon>
        <taxon>Tracheophyta</taxon>
        <taxon>Spermatophyta</taxon>
        <taxon>Magnoliopsida</taxon>
        <taxon>eudicotyledons</taxon>
        <taxon>Gunneridae</taxon>
        <taxon>Pentapetalae</taxon>
        <taxon>rosids</taxon>
        <taxon>fabids</taxon>
        <taxon>Fabales</taxon>
        <taxon>Fabaceae</taxon>
        <taxon>Papilionoideae</taxon>
        <taxon>50 kb inversion clade</taxon>
        <taxon>dalbergioids sensu lato</taxon>
        <taxon>Dalbergieae</taxon>
        <taxon>Pterocarpus clade</taxon>
        <taxon>Stylosanthes</taxon>
    </lineage>
</organism>
<evidence type="ECO:0008006" key="3">
    <source>
        <dbReference type="Google" id="ProtNLM"/>
    </source>
</evidence>
<dbReference type="SUPFAM" id="SSF50249">
    <property type="entry name" value="Nucleic acid-binding proteins"/>
    <property type="match status" value="1"/>
</dbReference>
<dbReference type="PANTHER" id="PTHR47165:SF4">
    <property type="entry name" value="OS03G0429900 PROTEIN"/>
    <property type="match status" value="1"/>
</dbReference>
<protein>
    <recommendedName>
        <fullName evidence="3">Replication factor A C-terminal domain-containing protein</fullName>
    </recommendedName>
</protein>
<dbReference type="InterPro" id="IPR012340">
    <property type="entry name" value="NA-bd_OB-fold"/>
</dbReference>
<evidence type="ECO:0000313" key="1">
    <source>
        <dbReference type="EMBL" id="MED6210913.1"/>
    </source>
</evidence>
<dbReference type="PANTHER" id="PTHR47165">
    <property type="entry name" value="OS03G0429900 PROTEIN"/>
    <property type="match status" value="1"/>
</dbReference>